<gene>
    <name evidence="1" type="ORF">FEF26_07000</name>
</gene>
<dbReference type="Proteomes" id="UP000310458">
    <property type="component" value="Unassembled WGS sequence"/>
</dbReference>
<dbReference type="InterPro" id="IPR029033">
    <property type="entry name" value="His_PPase_superfam"/>
</dbReference>
<evidence type="ECO:0000313" key="1">
    <source>
        <dbReference type="EMBL" id="TLP97520.1"/>
    </source>
</evidence>
<dbReference type="EMBL" id="VAVZ01000016">
    <property type="protein sequence ID" value="TLP97520.1"/>
    <property type="molecule type" value="Genomic_DNA"/>
</dbReference>
<sequence length="172" mass="19060">MSKTLLVLRHAEAGHSFSGDDHSRTLTEYGQTQARKIGQWLLQSRYWPEVTIVSSAMRTRQTSIWVAHELGEKAPTAQLDDRMYLGSSRQLCSVINETPETVDNLLVIAHMPGVQELSMELTSAESDEEASLEMASQWPPAGLARFDVTNAWAELDGRDAVLAEFVTTGLRG</sequence>
<comment type="caution">
    <text evidence="1">The sequence shown here is derived from an EMBL/GenBank/DDBJ whole genome shotgun (WGS) entry which is preliminary data.</text>
</comment>
<dbReference type="OrthoDB" id="9810154at2"/>
<dbReference type="Pfam" id="PF00300">
    <property type="entry name" value="His_Phos_1"/>
    <property type="match status" value="1"/>
</dbReference>
<evidence type="ECO:0000313" key="2">
    <source>
        <dbReference type="Proteomes" id="UP000310458"/>
    </source>
</evidence>
<dbReference type="AlphaFoldDB" id="A0A5R9BCD7"/>
<dbReference type="RefSeq" id="WP_138252829.1">
    <property type="nucleotide sequence ID" value="NZ_VAVZ01000016.1"/>
</dbReference>
<organism evidence="1 2">
    <name type="scientific">Nesterenkonia salmonea</name>
    <dbReference type="NCBI Taxonomy" id="1804987"/>
    <lineage>
        <taxon>Bacteria</taxon>
        <taxon>Bacillati</taxon>
        <taxon>Actinomycetota</taxon>
        <taxon>Actinomycetes</taxon>
        <taxon>Micrococcales</taxon>
        <taxon>Micrococcaceae</taxon>
        <taxon>Nesterenkonia</taxon>
    </lineage>
</organism>
<dbReference type="CDD" id="cd07067">
    <property type="entry name" value="HP_PGM_like"/>
    <property type="match status" value="1"/>
</dbReference>
<dbReference type="SUPFAM" id="SSF53254">
    <property type="entry name" value="Phosphoglycerate mutase-like"/>
    <property type="match status" value="1"/>
</dbReference>
<protein>
    <submittedName>
        <fullName evidence="1">Histidine phosphatase family protein</fullName>
    </submittedName>
</protein>
<name>A0A5R9BCD7_9MICC</name>
<dbReference type="InterPro" id="IPR013078">
    <property type="entry name" value="His_Pase_superF_clade-1"/>
</dbReference>
<accession>A0A5R9BCD7</accession>
<proteinExistence type="predicted"/>
<dbReference type="Gene3D" id="3.40.50.1240">
    <property type="entry name" value="Phosphoglycerate mutase-like"/>
    <property type="match status" value="1"/>
</dbReference>
<reference evidence="1 2" key="1">
    <citation type="submission" date="2019-05" db="EMBL/GenBank/DDBJ databases">
        <title>Nesterenkonia sp. GY074 isolated from the Southern Atlantic Ocean.</title>
        <authorList>
            <person name="Zhang G."/>
        </authorList>
    </citation>
    <scope>NUCLEOTIDE SEQUENCE [LARGE SCALE GENOMIC DNA]</scope>
    <source>
        <strain evidence="1 2">GY074</strain>
    </source>
</reference>
<keyword evidence="2" id="KW-1185">Reference proteome</keyword>